<feature type="compositionally biased region" description="Basic and acidic residues" evidence="1">
    <location>
        <begin position="127"/>
        <end position="139"/>
    </location>
</feature>
<dbReference type="EMBL" id="VCHE01000017">
    <property type="protein sequence ID" value="KAB2577383.1"/>
    <property type="molecule type" value="Genomic_DNA"/>
</dbReference>
<evidence type="ECO:0000313" key="3">
    <source>
        <dbReference type="Proteomes" id="UP000325902"/>
    </source>
</evidence>
<feature type="region of interest" description="Disordered" evidence="1">
    <location>
        <begin position="44"/>
        <end position="139"/>
    </location>
</feature>
<evidence type="ECO:0000313" key="2">
    <source>
        <dbReference type="EMBL" id="KAB2577383.1"/>
    </source>
</evidence>
<keyword evidence="3" id="KW-1185">Reference proteome</keyword>
<proteinExistence type="predicted"/>
<dbReference type="Proteomes" id="UP000325902">
    <property type="component" value="Unassembled WGS sequence"/>
</dbReference>
<gene>
    <name evidence="2" type="primary">ATP10</name>
    <name evidence="2" type="ORF">DBV05_g4019</name>
</gene>
<dbReference type="GO" id="GO:0005743">
    <property type="term" value="C:mitochondrial inner membrane"/>
    <property type="evidence" value="ECO:0007669"/>
    <property type="project" value="TreeGrafter"/>
</dbReference>
<protein>
    <submittedName>
        <fullName evidence="2">Mitochondrial ATPase complex subunit ATP10</fullName>
    </submittedName>
</protein>
<feature type="compositionally biased region" description="Basic and acidic residues" evidence="1">
    <location>
        <begin position="74"/>
        <end position="89"/>
    </location>
</feature>
<sequence length="378" mass="42376">MLTRRSLLRQLAQLDPATATSSSICRSCQLRRVLQTSTTAIVAPRSQQYSTQPPNKQAQKPQGAPASTAASETGQKEKQAAAAQNERKNALGQGPAAYKAPSKQEGFTPQVLGRPIGFHRPPLPDENSGKDERSLRQRRDDFVDYDKHLKRRKELTKAVSKPYFRDYTNMQYHSGKSFLANPRIFRSDRALFFPNFVGSTLLPGAEGRKPHSTTLALLNRVSLVSIYSSEWARQQSATFTAPEQNPELRALLEANRGVAQHVELNVEPNPMRAFILNLYKGRLRRQRGNEADWDRYFIVRRGFSDEMRENLGIMNEKVGYVFLVDGACRIRWAASGNAEGDEKEYLNKGLKMLIGEATVGHHHYHPKEGSAVEKAAAA</sequence>
<reference evidence="2 3" key="1">
    <citation type="journal article" date="2019" name="Sci. Rep.">
        <title>A multi-omics analysis of the grapevine pathogen Lasiodiplodia theobromae reveals that temperature affects the expression of virulence- and pathogenicity-related genes.</title>
        <authorList>
            <person name="Felix C."/>
            <person name="Meneses R."/>
            <person name="Goncalves M.F.M."/>
            <person name="Tilleman L."/>
            <person name="Duarte A.S."/>
            <person name="Jorrin-Novo J.V."/>
            <person name="Van de Peer Y."/>
            <person name="Deforce D."/>
            <person name="Van Nieuwerburgh F."/>
            <person name="Esteves A.C."/>
            <person name="Alves A."/>
        </authorList>
    </citation>
    <scope>NUCLEOTIDE SEQUENCE [LARGE SCALE GENOMIC DNA]</scope>
    <source>
        <strain evidence="2 3">LA-SOL3</strain>
    </source>
</reference>
<organism evidence="2 3">
    <name type="scientific">Lasiodiplodia theobromae</name>
    <dbReference type="NCBI Taxonomy" id="45133"/>
    <lineage>
        <taxon>Eukaryota</taxon>
        <taxon>Fungi</taxon>
        <taxon>Dikarya</taxon>
        <taxon>Ascomycota</taxon>
        <taxon>Pezizomycotina</taxon>
        <taxon>Dothideomycetes</taxon>
        <taxon>Dothideomycetes incertae sedis</taxon>
        <taxon>Botryosphaeriales</taxon>
        <taxon>Botryosphaeriaceae</taxon>
        <taxon>Lasiodiplodia</taxon>
    </lineage>
</organism>
<feature type="compositionally biased region" description="Polar residues" evidence="1">
    <location>
        <begin position="44"/>
        <end position="60"/>
    </location>
</feature>
<comment type="caution">
    <text evidence="2">The sequence shown here is derived from an EMBL/GenBank/DDBJ whole genome shotgun (WGS) entry which is preliminary data.</text>
</comment>
<dbReference type="Pfam" id="PF05176">
    <property type="entry name" value="ATP-synt_10"/>
    <property type="match status" value="1"/>
</dbReference>
<dbReference type="PANTHER" id="PTHR28106">
    <property type="entry name" value="MITOCHONDRIAL ATPASE COMPLEX SUBUNIT ATP10"/>
    <property type="match status" value="1"/>
</dbReference>
<dbReference type="InterPro" id="IPR007849">
    <property type="entry name" value="ATP10"/>
</dbReference>
<evidence type="ECO:0000256" key="1">
    <source>
        <dbReference type="SAM" id="MobiDB-lite"/>
    </source>
</evidence>
<dbReference type="GO" id="GO:0033615">
    <property type="term" value="P:mitochondrial proton-transporting ATP synthase complex assembly"/>
    <property type="evidence" value="ECO:0007669"/>
    <property type="project" value="TreeGrafter"/>
</dbReference>
<name>A0A5N5DHN7_9PEZI</name>
<accession>A0A5N5DHN7</accession>
<dbReference type="AlphaFoldDB" id="A0A5N5DHN7"/>
<dbReference type="OrthoDB" id="17089at2759"/>
<dbReference type="PANTHER" id="PTHR28106:SF1">
    <property type="entry name" value="MITOCHONDRIAL ATPASE COMPLEX SUBUNIT ATP10"/>
    <property type="match status" value="1"/>
</dbReference>